<sequence length="125" mass="13789">MASVVHRAYKERTFFQTADRWPMYDNADPLNGWSAKDIEATSTGLATSDIYGKMYYYVRGVLEAFLGDAGYLGIHKTVGIMSPLLRSPSINSHATLITSFMNVVDENLANQDRMAEAKVGSASTK</sequence>
<keyword evidence="2" id="KW-1185">Reference proteome</keyword>
<proteinExistence type="predicted"/>
<organism evidence="1 2">
    <name type="scientific">Fusarium flagelliforme</name>
    <dbReference type="NCBI Taxonomy" id="2675880"/>
    <lineage>
        <taxon>Eukaryota</taxon>
        <taxon>Fungi</taxon>
        <taxon>Dikarya</taxon>
        <taxon>Ascomycota</taxon>
        <taxon>Pezizomycotina</taxon>
        <taxon>Sordariomycetes</taxon>
        <taxon>Hypocreomycetidae</taxon>
        <taxon>Hypocreales</taxon>
        <taxon>Nectriaceae</taxon>
        <taxon>Fusarium</taxon>
        <taxon>Fusarium incarnatum-equiseti species complex</taxon>
    </lineage>
</organism>
<evidence type="ECO:0000313" key="2">
    <source>
        <dbReference type="Proteomes" id="UP000265631"/>
    </source>
</evidence>
<comment type="caution">
    <text evidence="1">The sequence shown here is derived from an EMBL/GenBank/DDBJ whole genome shotgun (WGS) entry which is preliminary data.</text>
</comment>
<accession>A0A395N0E1</accession>
<reference evidence="1 2" key="1">
    <citation type="journal article" date="2018" name="PLoS Pathog.">
        <title>Evolution of structural diversity of trichothecenes, a family of toxins produced by plant pathogenic and entomopathogenic fungi.</title>
        <authorList>
            <person name="Proctor R.H."/>
            <person name="McCormick S.P."/>
            <person name="Kim H.S."/>
            <person name="Cardoza R.E."/>
            <person name="Stanley A.M."/>
            <person name="Lindo L."/>
            <person name="Kelly A."/>
            <person name="Brown D.W."/>
            <person name="Lee T."/>
            <person name="Vaughan M.M."/>
            <person name="Alexander N.J."/>
            <person name="Busman M."/>
            <person name="Gutierrez S."/>
        </authorList>
    </citation>
    <scope>NUCLEOTIDE SEQUENCE [LARGE SCALE GENOMIC DNA]</scope>
    <source>
        <strain evidence="1 2">NRRL 13405</strain>
    </source>
</reference>
<dbReference type="Proteomes" id="UP000265631">
    <property type="component" value="Unassembled WGS sequence"/>
</dbReference>
<evidence type="ECO:0000313" key="1">
    <source>
        <dbReference type="EMBL" id="RFN52959.1"/>
    </source>
</evidence>
<gene>
    <name evidence="1" type="ORF">FIE12Z_2730</name>
</gene>
<dbReference type="AlphaFoldDB" id="A0A395N0E1"/>
<protein>
    <submittedName>
        <fullName evidence="1">Uncharacterized protein</fullName>
    </submittedName>
</protein>
<dbReference type="EMBL" id="PXXK01000054">
    <property type="protein sequence ID" value="RFN52959.1"/>
    <property type="molecule type" value="Genomic_DNA"/>
</dbReference>
<name>A0A395N0E1_9HYPO</name>